<feature type="compositionally biased region" description="Basic and acidic residues" evidence="1">
    <location>
        <begin position="173"/>
        <end position="183"/>
    </location>
</feature>
<dbReference type="PANTHER" id="PTHR31696">
    <property type="entry name" value="PROTEIN MIZU-KUSSEI 1"/>
    <property type="match status" value="1"/>
</dbReference>
<feature type="compositionally biased region" description="Low complexity" evidence="1">
    <location>
        <begin position="258"/>
        <end position="279"/>
    </location>
</feature>
<feature type="region of interest" description="Disordered" evidence="1">
    <location>
        <begin position="173"/>
        <end position="194"/>
    </location>
</feature>
<evidence type="ECO:0008006" key="4">
    <source>
        <dbReference type="Google" id="ProtNLM"/>
    </source>
</evidence>
<evidence type="ECO:0000256" key="1">
    <source>
        <dbReference type="SAM" id="MobiDB-lite"/>
    </source>
</evidence>
<evidence type="ECO:0000313" key="3">
    <source>
        <dbReference type="Proteomes" id="UP000595140"/>
    </source>
</evidence>
<dbReference type="AlphaFoldDB" id="A0A484LEF8"/>
<gene>
    <name evidence="2" type="ORF">CCAM_LOCUS16480</name>
</gene>
<dbReference type="Proteomes" id="UP000595140">
    <property type="component" value="Unassembled WGS sequence"/>
</dbReference>
<evidence type="ECO:0000313" key="2">
    <source>
        <dbReference type="EMBL" id="VFQ74704.1"/>
    </source>
</evidence>
<accession>A0A484LEF8</accession>
<dbReference type="EMBL" id="OOIL02001369">
    <property type="protein sequence ID" value="VFQ74704.1"/>
    <property type="molecule type" value="Genomic_DNA"/>
</dbReference>
<dbReference type="GO" id="GO:0010274">
    <property type="term" value="P:hydrotropism"/>
    <property type="evidence" value="ECO:0007669"/>
    <property type="project" value="InterPro"/>
</dbReference>
<feature type="region of interest" description="Disordered" evidence="1">
    <location>
        <begin position="253"/>
        <end position="293"/>
    </location>
</feature>
<protein>
    <recommendedName>
        <fullName evidence="4">Protein MIZU-KUSSEI 1</fullName>
    </recommendedName>
</protein>
<keyword evidence="3" id="KW-1185">Reference proteome</keyword>
<dbReference type="NCBIfam" id="TIGR01570">
    <property type="entry name" value="A_thal_3588"/>
    <property type="match status" value="1"/>
</dbReference>
<proteinExistence type="predicted"/>
<organism evidence="2 3">
    <name type="scientific">Cuscuta campestris</name>
    <dbReference type="NCBI Taxonomy" id="132261"/>
    <lineage>
        <taxon>Eukaryota</taxon>
        <taxon>Viridiplantae</taxon>
        <taxon>Streptophyta</taxon>
        <taxon>Embryophyta</taxon>
        <taxon>Tracheophyta</taxon>
        <taxon>Spermatophyta</taxon>
        <taxon>Magnoliopsida</taxon>
        <taxon>eudicotyledons</taxon>
        <taxon>Gunneridae</taxon>
        <taxon>Pentapetalae</taxon>
        <taxon>asterids</taxon>
        <taxon>lamiids</taxon>
        <taxon>Solanales</taxon>
        <taxon>Convolvulaceae</taxon>
        <taxon>Cuscuteae</taxon>
        <taxon>Cuscuta</taxon>
        <taxon>Cuscuta subgen. Grammica</taxon>
        <taxon>Cuscuta sect. Cleistogrammica</taxon>
    </lineage>
</organism>
<sequence length="499" mass="55052">MSLALDGRGRLKHITATPLKSDGSKFIKWRQADSTVITWILENMESDIVNQYIDYPTAWDLWKGIEATYGSGKDPLQVYNLMVKASSIKQGDQTLEKVYSQLQAVWKEIDRRRPNPMKCPEDMTIFTQIQQQNHLYQFLQAINEEFDVEKRDILKTDPLPSVEEAYAQIRREATRKGIMKGDDGPSSGDPSGLGSGFAATWAGLRSEKEKNLLIKSHHIFLRSLSASNGTLPEAGCCNYLNPLNKTEFIMGEPATAEPGRPSTASQSSSPSNHPPSSSSLVEPSATKRKGRPEKVLRVMRSVFRSFPIITHPVCKFPSIPYAVGRFPDGPVRSGGGGGSRVTGTLFGYRKGRASLSVQENPGTLPTLVLEMAMQTHALQREMGQGMLRITMECEKAAAARVKLLEEPVWTMFCNGRKIGYGKRREATEEDLGVMEALKVVSMGAGVLPGKSDVDGPDGEIAYVRAHFDRTVGSKDSETLYMISPDANSGPELSIFFVRL</sequence>
<dbReference type="PANTHER" id="PTHR31696:SF4">
    <property type="entry name" value="OS08G0171800 PROTEIN"/>
    <property type="match status" value="1"/>
</dbReference>
<dbReference type="Pfam" id="PF04759">
    <property type="entry name" value="DUF617"/>
    <property type="match status" value="1"/>
</dbReference>
<name>A0A484LEF8_9ASTE</name>
<dbReference type="InterPro" id="IPR006460">
    <property type="entry name" value="MIZ1-like_pln"/>
</dbReference>
<reference evidence="2 3" key="1">
    <citation type="submission" date="2018-04" db="EMBL/GenBank/DDBJ databases">
        <authorList>
            <person name="Vogel A."/>
        </authorList>
    </citation>
    <scope>NUCLEOTIDE SEQUENCE [LARGE SCALE GENOMIC DNA]</scope>
</reference>